<feature type="coiled-coil region" evidence="1">
    <location>
        <begin position="59"/>
        <end position="100"/>
    </location>
</feature>
<organism evidence="2 3">
    <name type="scientific">Candidatus Auribacter fodinae</name>
    <dbReference type="NCBI Taxonomy" id="2093366"/>
    <lineage>
        <taxon>Bacteria</taxon>
        <taxon>Pseudomonadati</taxon>
        <taxon>Candidatus Auribacterota</taxon>
        <taxon>Candidatus Auribacteria</taxon>
        <taxon>Candidatus Auribacterales</taxon>
        <taxon>Candidatus Auribacteraceae</taxon>
        <taxon>Candidatus Auribacter</taxon>
    </lineage>
</organism>
<sequence length="114" mass="12290">MKHFFSVVGVVLALGIMLSGCGEKKAASGKEAIDISKTKGSVEQQVDYLVGQAKAFQKSEEYQEAINVAQYIIANLEKESDEAKKIIEQAKNDLAEKAKETAGAVSDKLKNIGK</sequence>
<dbReference type="Proteomes" id="UP000266426">
    <property type="component" value="Unassembled WGS sequence"/>
</dbReference>
<gene>
    <name evidence="2" type="ORF">C4541_02700</name>
</gene>
<comment type="caution">
    <text evidence="2">The sequence shown here is derived from an EMBL/GenBank/DDBJ whole genome shotgun (WGS) entry which is preliminary data.</text>
</comment>
<evidence type="ECO:0000313" key="3">
    <source>
        <dbReference type="Proteomes" id="UP000266426"/>
    </source>
</evidence>
<keyword evidence="1" id="KW-0175">Coiled coil</keyword>
<evidence type="ECO:0000256" key="1">
    <source>
        <dbReference type="SAM" id="Coils"/>
    </source>
</evidence>
<protein>
    <submittedName>
        <fullName evidence="2">Uncharacterized protein</fullName>
    </submittedName>
</protein>
<reference evidence="2 3" key="1">
    <citation type="journal article" date="2017" name="ISME J.">
        <title>Energy and carbon metabolisms in a deep terrestrial subsurface fluid microbial community.</title>
        <authorList>
            <person name="Momper L."/>
            <person name="Jungbluth S.P."/>
            <person name="Lee M.D."/>
            <person name="Amend J.P."/>
        </authorList>
    </citation>
    <scope>NUCLEOTIDE SEQUENCE [LARGE SCALE GENOMIC DNA]</scope>
    <source>
        <strain evidence="2">SURF_26</strain>
    </source>
</reference>
<proteinExistence type="predicted"/>
<evidence type="ECO:0000313" key="2">
    <source>
        <dbReference type="EMBL" id="RJP61116.1"/>
    </source>
</evidence>
<dbReference type="PROSITE" id="PS51257">
    <property type="entry name" value="PROKAR_LIPOPROTEIN"/>
    <property type="match status" value="1"/>
</dbReference>
<name>A0A3A4R7V5_9BACT</name>
<dbReference type="EMBL" id="QZJZ01000016">
    <property type="protein sequence ID" value="RJP61116.1"/>
    <property type="molecule type" value="Genomic_DNA"/>
</dbReference>
<dbReference type="AlphaFoldDB" id="A0A3A4R7V5"/>
<accession>A0A3A4R7V5</accession>